<evidence type="ECO:0000313" key="6">
    <source>
        <dbReference type="Proteomes" id="UP001396646"/>
    </source>
</evidence>
<dbReference type="GO" id="GO:0005524">
    <property type="term" value="F:ATP binding"/>
    <property type="evidence" value="ECO:0007669"/>
    <property type="project" value="UniProtKB-KW"/>
</dbReference>
<dbReference type="InterPro" id="IPR027417">
    <property type="entry name" value="P-loop_NTPase"/>
</dbReference>
<dbReference type="SMART" id="SM00382">
    <property type="entry name" value="AAA"/>
    <property type="match status" value="1"/>
</dbReference>
<keyword evidence="1" id="KW-0813">Transport</keyword>
<evidence type="ECO:0000256" key="2">
    <source>
        <dbReference type="ARBA" id="ARBA00022741"/>
    </source>
</evidence>
<accession>A0ABU9KPQ7</accession>
<gene>
    <name evidence="5" type="ORF">WOA13_00770</name>
</gene>
<dbReference type="CDD" id="cd03255">
    <property type="entry name" value="ABC_MJ0796_LolCDE_FtsE"/>
    <property type="match status" value="1"/>
</dbReference>
<dbReference type="Gene3D" id="3.40.50.300">
    <property type="entry name" value="P-loop containing nucleotide triphosphate hydrolases"/>
    <property type="match status" value="1"/>
</dbReference>
<dbReference type="RefSeq" id="WP_342126100.1">
    <property type="nucleotide sequence ID" value="NZ_JBCAUS010000002.1"/>
</dbReference>
<feature type="domain" description="ABC transporter" evidence="4">
    <location>
        <begin position="6"/>
        <end position="245"/>
    </location>
</feature>
<dbReference type="PROSITE" id="PS50893">
    <property type="entry name" value="ABC_TRANSPORTER_2"/>
    <property type="match status" value="1"/>
</dbReference>
<organism evidence="5 6">
    <name type="scientific">Methanococcoides cohabitans</name>
    <dbReference type="NCBI Taxonomy" id="3136559"/>
    <lineage>
        <taxon>Archaea</taxon>
        <taxon>Methanobacteriati</taxon>
        <taxon>Methanobacteriota</taxon>
        <taxon>Stenosarchaea group</taxon>
        <taxon>Methanomicrobia</taxon>
        <taxon>Methanosarcinales</taxon>
        <taxon>Methanosarcinaceae</taxon>
        <taxon>Methanococcoides</taxon>
    </lineage>
</organism>
<protein>
    <submittedName>
        <fullName evidence="5">ABC transporter ATP-binding protein</fullName>
    </submittedName>
</protein>
<dbReference type="SUPFAM" id="SSF52540">
    <property type="entry name" value="P-loop containing nucleoside triphosphate hydrolases"/>
    <property type="match status" value="1"/>
</dbReference>
<reference evidence="5 6" key="1">
    <citation type="submission" date="2024-04" db="EMBL/GenBank/DDBJ databases">
        <title>Methanococcoides sp. LMO-2.</title>
        <authorList>
            <person name="Liang L."/>
        </authorList>
    </citation>
    <scope>NUCLEOTIDE SEQUENCE [LARGE SCALE GENOMIC DNA]</scope>
    <source>
        <strain evidence="5 6">LMO-2</strain>
    </source>
</reference>
<dbReference type="PROSITE" id="PS00211">
    <property type="entry name" value="ABC_TRANSPORTER_1"/>
    <property type="match status" value="1"/>
</dbReference>
<keyword evidence="6" id="KW-1185">Reference proteome</keyword>
<keyword evidence="2" id="KW-0547">Nucleotide-binding</keyword>
<evidence type="ECO:0000313" key="5">
    <source>
        <dbReference type="EMBL" id="MEL4304370.1"/>
    </source>
</evidence>
<name>A0ABU9KPQ7_9EURY</name>
<dbReference type="Pfam" id="PF00005">
    <property type="entry name" value="ABC_tran"/>
    <property type="match status" value="1"/>
</dbReference>
<evidence type="ECO:0000256" key="3">
    <source>
        <dbReference type="ARBA" id="ARBA00022840"/>
    </source>
</evidence>
<keyword evidence="3 5" id="KW-0067">ATP-binding</keyword>
<dbReference type="InterPro" id="IPR003593">
    <property type="entry name" value="AAA+_ATPase"/>
</dbReference>
<comment type="caution">
    <text evidence="5">The sequence shown here is derived from an EMBL/GenBank/DDBJ whole genome shotgun (WGS) entry which is preliminary data.</text>
</comment>
<evidence type="ECO:0000256" key="1">
    <source>
        <dbReference type="ARBA" id="ARBA00022448"/>
    </source>
</evidence>
<dbReference type="InterPro" id="IPR003439">
    <property type="entry name" value="ABC_transporter-like_ATP-bd"/>
</dbReference>
<dbReference type="EMBL" id="JBCAUS010000002">
    <property type="protein sequence ID" value="MEL4304370.1"/>
    <property type="molecule type" value="Genomic_DNA"/>
</dbReference>
<dbReference type="InterPro" id="IPR017871">
    <property type="entry name" value="ABC_transporter-like_CS"/>
</dbReference>
<dbReference type="PANTHER" id="PTHR24220">
    <property type="entry name" value="IMPORT ATP-BINDING PROTEIN"/>
    <property type="match status" value="1"/>
</dbReference>
<dbReference type="InterPro" id="IPR015854">
    <property type="entry name" value="ABC_transpr_LolD-like"/>
</dbReference>
<dbReference type="InterPro" id="IPR017911">
    <property type="entry name" value="MacB-like_ATP-bd"/>
</dbReference>
<dbReference type="PANTHER" id="PTHR24220:SF86">
    <property type="entry name" value="ABC TRANSPORTER ABCH.1"/>
    <property type="match status" value="1"/>
</dbReference>
<sequence length="246" mass="27259">MSEPLIAFRDVWKTYQMGEVQVNALRNVNVSIDQGEFAAIIGPSGSGKSTMMNLVGCLDVPSDGEIFLRSKNISEMTESDLSTLRGKTIGFVFQQYNLIPGMTALENVLLPLEIQEVEDGIAMERAKEALEMVGLSDKLNNRPNQLSGGQQQRVSIARSLACDPELILADEPTGALDSKTGREVMNILQRLWKEKGKTVVMVTHDMNLAQYAERHIVLKDGQIVRDEPNDNFSADGSQTIFDYHNI</sequence>
<evidence type="ECO:0000259" key="4">
    <source>
        <dbReference type="PROSITE" id="PS50893"/>
    </source>
</evidence>
<dbReference type="Proteomes" id="UP001396646">
    <property type="component" value="Unassembled WGS sequence"/>
</dbReference>
<proteinExistence type="predicted"/>